<keyword evidence="2" id="KW-0813">Transport</keyword>
<feature type="compositionally biased region" description="Low complexity" evidence="6">
    <location>
        <begin position="40"/>
        <end position="52"/>
    </location>
</feature>
<protein>
    <recommendedName>
        <fullName evidence="10">Major facilitator superfamily (MFS) profile domain-containing protein</fullName>
    </recommendedName>
</protein>
<feature type="transmembrane region" description="Helical" evidence="7">
    <location>
        <begin position="561"/>
        <end position="580"/>
    </location>
</feature>
<keyword evidence="4 7" id="KW-1133">Transmembrane helix</keyword>
<feature type="transmembrane region" description="Helical" evidence="7">
    <location>
        <begin position="467"/>
        <end position="488"/>
    </location>
</feature>
<evidence type="ECO:0000256" key="7">
    <source>
        <dbReference type="SAM" id="Phobius"/>
    </source>
</evidence>
<keyword evidence="5 7" id="KW-0472">Membrane</keyword>
<name>A0A9P5VMM2_9FUNG</name>
<evidence type="ECO:0000256" key="4">
    <source>
        <dbReference type="ARBA" id="ARBA00022989"/>
    </source>
</evidence>
<organism evidence="8 9">
    <name type="scientific">Podila minutissima</name>
    <dbReference type="NCBI Taxonomy" id="64525"/>
    <lineage>
        <taxon>Eukaryota</taxon>
        <taxon>Fungi</taxon>
        <taxon>Fungi incertae sedis</taxon>
        <taxon>Mucoromycota</taxon>
        <taxon>Mortierellomycotina</taxon>
        <taxon>Mortierellomycetes</taxon>
        <taxon>Mortierellales</taxon>
        <taxon>Mortierellaceae</taxon>
        <taxon>Podila</taxon>
    </lineage>
</organism>
<sequence>MNNNSGANRINITITPSTRPSTLDVTQAQRPYNSVDRSHSLNSSPTSSSSSSLDDGYDYTKRKKYGRHEKGLPASTMATVDAVLERGHNSHDIPMHTANLSDPDNGGEAHEDEDEEAYMRSKGDIKNTSRGTMTQSHDLGQTAIIPPVEPHRQVKHPNQPMTKNQQSQHLSRARSAQRSSSQKSKPGRQDSPDKTEITASEESISINDEKSPGQPTPRPLSQEQIQMYRTATCMSGFSGNAVIMYNDEKQEGYIPNWPLFLPDRETEEKIVKKLDWNLLPLLGILYLFSYLDRVNIGNARLFGLEESVHLTDSQYNILSLAWVTSFTGLTAMRFALGMAEAGFVPGVLYYITLFYKRAEQSFRIAIFLCFNILAGAFGGLLAAAISNLSGKLGLQGWQWIFIIEAVPTVLLAVLTWFVMTPSPSTAKFLTTDERIYASNRILMECDVLPTASASWRQTREALTDYRIWLICLANMFLLMPASGVVLFLPSLIKDMGFTATTAQLLTVPPYMLAAAFSLVMPWWSDRIRVRGFFVMTVPFIALAGFIVLAVAPWTWVRYSGVILALLGIVPTGAILISWMTNNCVGHTKRATALAMLVSTGSLASVAGTQVYRTSDRPRYQYGNLVMASSIVLLIISAAVIRLIYSKDNKRKERDLRNDILGPAHTNSHNLERAHNFRYTL</sequence>
<evidence type="ECO:0000256" key="5">
    <source>
        <dbReference type="ARBA" id="ARBA00023136"/>
    </source>
</evidence>
<feature type="transmembrane region" description="Helical" evidence="7">
    <location>
        <begin position="500"/>
        <end position="520"/>
    </location>
</feature>
<keyword evidence="3 7" id="KW-0812">Transmembrane</keyword>
<feature type="region of interest" description="Disordered" evidence="6">
    <location>
        <begin position="151"/>
        <end position="220"/>
    </location>
</feature>
<dbReference type="GO" id="GO:0016020">
    <property type="term" value="C:membrane"/>
    <property type="evidence" value="ECO:0007669"/>
    <property type="project" value="UniProtKB-SubCell"/>
</dbReference>
<dbReference type="PANTHER" id="PTHR43791">
    <property type="entry name" value="PERMEASE-RELATED"/>
    <property type="match status" value="1"/>
</dbReference>
<comment type="subcellular location">
    <subcellularLocation>
        <location evidence="1">Membrane</location>
        <topology evidence="1">Multi-pass membrane protein</topology>
    </subcellularLocation>
</comment>
<proteinExistence type="predicted"/>
<evidence type="ECO:0000256" key="2">
    <source>
        <dbReference type="ARBA" id="ARBA00022448"/>
    </source>
</evidence>
<dbReference type="InterPro" id="IPR011701">
    <property type="entry name" value="MFS"/>
</dbReference>
<dbReference type="Pfam" id="PF07690">
    <property type="entry name" value="MFS_1"/>
    <property type="match status" value="1"/>
</dbReference>
<evidence type="ECO:0008006" key="10">
    <source>
        <dbReference type="Google" id="ProtNLM"/>
    </source>
</evidence>
<feature type="transmembrane region" description="Helical" evidence="7">
    <location>
        <begin position="364"/>
        <end position="385"/>
    </location>
</feature>
<accession>A0A9P5VMM2</accession>
<feature type="transmembrane region" description="Helical" evidence="7">
    <location>
        <begin position="624"/>
        <end position="644"/>
    </location>
</feature>
<reference evidence="8" key="1">
    <citation type="journal article" date="2020" name="Fungal Divers.">
        <title>Resolving the Mortierellaceae phylogeny through synthesis of multi-gene phylogenetics and phylogenomics.</title>
        <authorList>
            <person name="Vandepol N."/>
            <person name="Liber J."/>
            <person name="Desiro A."/>
            <person name="Na H."/>
            <person name="Kennedy M."/>
            <person name="Barry K."/>
            <person name="Grigoriev I.V."/>
            <person name="Miller A.N."/>
            <person name="O'Donnell K."/>
            <person name="Stajich J.E."/>
            <person name="Bonito G."/>
        </authorList>
    </citation>
    <scope>NUCLEOTIDE SEQUENCE</scope>
    <source>
        <strain evidence="8">NVP1</strain>
    </source>
</reference>
<feature type="compositionally biased region" description="Basic and acidic residues" evidence="6">
    <location>
        <begin position="187"/>
        <end position="196"/>
    </location>
</feature>
<feature type="region of interest" description="Disordered" evidence="6">
    <location>
        <begin position="1"/>
        <end position="73"/>
    </location>
</feature>
<dbReference type="GO" id="GO:0022857">
    <property type="term" value="F:transmembrane transporter activity"/>
    <property type="evidence" value="ECO:0007669"/>
    <property type="project" value="InterPro"/>
</dbReference>
<feature type="compositionally biased region" description="Polar residues" evidence="6">
    <location>
        <begin position="1"/>
        <end position="32"/>
    </location>
</feature>
<dbReference type="AlphaFoldDB" id="A0A9P5VMM2"/>
<dbReference type="InterPro" id="IPR036259">
    <property type="entry name" value="MFS_trans_sf"/>
</dbReference>
<feature type="transmembrane region" description="Helical" evidence="7">
    <location>
        <begin position="532"/>
        <end position="555"/>
    </location>
</feature>
<comment type="caution">
    <text evidence="8">The sequence shown here is derived from an EMBL/GenBank/DDBJ whole genome shotgun (WGS) entry which is preliminary data.</text>
</comment>
<gene>
    <name evidence="8" type="ORF">BG006_004003</name>
</gene>
<keyword evidence="9" id="KW-1185">Reference proteome</keyword>
<feature type="compositionally biased region" description="Basic and acidic residues" evidence="6">
    <location>
        <begin position="117"/>
        <end position="127"/>
    </location>
</feature>
<feature type="transmembrane region" description="Helical" evidence="7">
    <location>
        <begin position="592"/>
        <end position="612"/>
    </location>
</feature>
<feature type="compositionally biased region" description="Low complexity" evidence="6">
    <location>
        <begin position="165"/>
        <end position="184"/>
    </location>
</feature>
<dbReference type="Proteomes" id="UP000696485">
    <property type="component" value="Unassembled WGS sequence"/>
</dbReference>
<feature type="compositionally biased region" description="Polar residues" evidence="6">
    <location>
        <begin position="197"/>
        <end position="206"/>
    </location>
</feature>
<dbReference type="PANTHER" id="PTHR43791:SF36">
    <property type="entry name" value="TRANSPORTER, PUTATIVE (AFU_ORTHOLOGUE AFUA_6G08340)-RELATED"/>
    <property type="match status" value="1"/>
</dbReference>
<dbReference type="FunFam" id="1.20.1250.20:FF:000013">
    <property type="entry name" value="MFS general substrate transporter"/>
    <property type="match status" value="1"/>
</dbReference>
<evidence type="ECO:0000256" key="1">
    <source>
        <dbReference type="ARBA" id="ARBA00004141"/>
    </source>
</evidence>
<feature type="region of interest" description="Disordered" evidence="6">
    <location>
        <begin position="90"/>
        <end position="136"/>
    </location>
</feature>
<evidence type="ECO:0000256" key="3">
    <source>
        <dbReference type="ARBA" id="ARBA00022692"/>
    </source>
</evidence>
<feature type="transmembrane region" description="Helical" evidence="7">
    <location>
        <begin position="397"/>
        <end position="419"/>
    </location>
</feature>
<evidence type="ECO:0000313" key="9">
    <source>
        <dbReference type="Proteomes" id="UP000696485"/>
    </source>
</evidence>
<evidence type="ECO:0000256" key="6">
    <source>
        <dbReference type="SAM" id="MobiDB-lite"/>
    </source>
</evidence>
<dbReference type="Gene3D" id="1.20.1250.20">
    <property type="entry name" value="MFS general substrate transporter like domains"/>
    <property type="match status" value="2"/>
</dbReference>
<evidence type="ECO:0000313" key="8">
    <source>
        <dbReference type="EMBL" id="KAF9333130.1"/>
    </source>
</evidence>
<feature type="transmembrane region" description="Helical" evidence="7">
    <location>
        <begin position="331"/>
        <end position="352"/>
    </location>
</feature>
<dbReference type="SUPFAM" id="SSF103473">
    <property type="entry name" value="MFS general substrate transporter"/>
    <property type="match status" value="1"/>
</dbReference>
<dbReference type="EMBL" id="JAAAUY010000220">
    <property type="protein sequence ID" value="KAF9333130.1"/>
    <property type="molecule type" value="Genomic_DNA"/>
</dbReference>